<dbReference type="SUPFAM" id="SSF47473">
    <property type="entry name" value="EF-hand"/>
    <property type="match status" value="1"/>
</dbReference>
<evidence type="ECO:0000313" key="2">
    <source>
        <dbReference type="Proteomes" id="UP000194265"/>
    </source>
</evidence>
<gene>
    <name evidence="1" type="ORF">CVIC8964_0124</name>
</gene>
<dbReference type="Gene3D" id="1.10.238.10">
    <property type="entry name" value="EF-hand"/>
    <property type="match status" value="1"/>
</dbReference>
<dbReference type="RefSeq" id="WP_086333285.1">
    <property type="nucleotide sequence ID" value="NZ_CP018791.1"/>
</dbReference>
<dbReference type="EMBL" id="CP018791">
    <property type="protein sequence ID" value="ARR01567.1"/>
    <property type="molecule type" value="Genomic_DNA"/>
</dbReference>
<dbReference type="STRING" id="1660074.CVIC8964_0124"/>
<dbReference type="OrthoDB" id="5325212at2"/>
<dbReference type="Proteomes" id="UP000194265">
    <property type="component" value="Chromosome"/>
</dbReference>
<accession>A0A1X9SZ37</accession>
<organism evidence="1 2">
    <name type="scientific">Campylobacter vicugnae</name>
    <dbReference type="NCBI Taxonomy" id="1660076"/>
    <lineage>
        <taxon>Bacteria</taxon>
        <taxon>Pseudomonadati</taxon>
        <taxon>Campylobacterota</taxon>
        <taxon>Epsilonproteobacteria</taxon>
        <taxon>Campylobacterales</taxon>
        <taxon>Campylobacteraceae</taxon>
        <taxon>Campylobacter</taxon>
    </lineage>
</organism>
<dbReference type="PROSITE" id="PS00018">
    <property type="entry name" value="EF_HAND_1"/>
    <property type="match status" value="1"/>
</dbReference>
<reference evidence="1 2" key="1">
    <citation type="journal article" date="2017" name="Genome Biol. Evol.">
        <title>Comparative Genomic Analysis Identifies a Campylobacter Clade Deficient in Selenium Metabolism.</title>
        <authorList>
            <person name="Miller W.G."/>
            <person name="Yee E."/>
            <person name="Lopes B.S."/>
            <person name="Chapman M.H."/>
            <person name="Huynh S."/>
            <person name="Bono J.L."/>
            <person name="Parker C.T."/>
            <person name="Strachan N.J.C."/>
            <person name="Forbes K.J."/>
        </authorList>
    </citation>
    <scope>NUCLEOTIDE SEQUENCE [LARGE SCALE GENOMIC DNA]</scope>
    <source>
        <strain evidence="1 2">RM8964</strain>
    </source>
</reference>
<evidence type="ECO:0000313" key="1">
    <source>
        <dbReference type="EMBL" id="ARR01567.1"/>
    </source>
</evidence>
<dbReference type="AlphaFoldDB" id="A0A1X9SZ37"/>
<dbReference type="InterPro" id="IPR018247">
    <property type="entry name" value="EF_Hand_1_Ca_BS"/>
</dbReference>
<sequence>MIKLKEINFIGYGDIATHNIFSAVKQNQNERSQNELTELDKSIDSLTNTSIKVNFNESTFKNQVYFKDETSGEFIKIGLSDENLEKLQRVFGKQDFFTKSDGSQILSGKAESFVAGWFGDIAYKRGYASSDANGDGYLSQDELANTNSGFTAHGMYYIGLKVAAVDSTETYMKYSSDFQDKHKTMSSAGKYASDSIEKELNKTIQNDKNSDGKIAYGEIMDKNEHEQDVTDIINYLLKYGLTEPVELGEDLLAKALLQQFMGGVSSLNAEQKAVLAKAGLLMDENTLKEDLSSVIKNIEANIENSKIDFKV</sequence>
<evidence type="ECO:0008006" key="3">
    <source>
        <dbReference type="Google" id="ProtNLM"/>
    </source>
</evidence>
<proteinExistence type="predicted"/>
<name>A0A1X9SZ37_9BACT</name>
<dbReference type="InterPro" id="IPR011992">
    <property type="entry name" value="EF-hand-dom_pair"/>
</dbReference>
<protein>
    <recommendedName>
        <fullName evidence="3">EF-hand domain-containing protein</fullName>
    </recommendedName>
</protein>